<evidence type="ECO:0000256" key="2">
    <source>
        <dbReference type="ARBA" id="ARBA00012621"/>
    </source>
</evidence>
<dbReference type="EMBL" id="JASVDS010000009">
    <property type="protein sequence ID" value="MDL5034534.1"/>
    <property type="molecule type" value="Genomic_DNA"/>
</dbReference>
<dbReference type="Proteomes" id="UP001238603">
    <property type="component" value="Unassembled WGS sequence"/>
</dbReference>
<protein>
    <recommendedName>
        <fullName evidence="3 7">3-deoxy-D-manno-octulosonic acid transferase</fullName>
        <shortName evidence="7">Kdo transferase</shortName>
        <ecNumber evidence="2 7">2.4.99.12</ecNumber>
    </recommendedName>
    <alternativeName>
        <fullName evidence="5 7">Lipid IV(A) 3-deoxy-D-manno-octulosonic acid transferase</fullName>
    </alternativeName>
</protein>
<dbReference type="InterPro" id="IPR038107">
    <property type="entry name" value="Glycos_transf_N_sf"/>
</dbReference>
<comment type="pathway">
    <text evidence="1 7">Bacterial outer membrane biogenesis; LPS core biosynthesis.</text>
</comment>
<dbReference type="PANTHER" id="PTHR42755:SF1">
    <property type="entry name" value="3-DEOXY-D-MANNO-OCTULOSONIC ACID TRANSFERASE, MITOCHONDRIAL-RELATED"/>
    <property type="match status" value="1"/>
</dbReference>
<evidence type="ECO:0000313" key="9">
    <source>
        <dbReference type="EMBL" id="MDL5034534.1"/>
    </source>
</evidence>
<dbReference type="InterPro" id="IPR007507">
    <property type="entry name" value="Glycos_transf_N"/>
</dbReference>
<evidence type="ECO:0000256" key="3">
    <source>
        <dbReference type="ARBA" id="ARBA00019077"/>
    </source>
</evidence>
<evidence type="ECO:0000256" key="4">
    <source>
        <dbReference type="ARBA" id="ARBA00022679"/>
    </source>
</evidence>
<evidence type="ECO:0000256" key="7">
    <source>
        <dbReference type="RuleBase" id="RU365103"/>
    </source>
</evidence>
<reference evidence="9 10" key="1">
    <citation type="submission" date="2023-06" db="EMBL/GenBank/DDBJ databases">
        <title>Pelomonas sp. APW6 16S ribosomal RNA gene genome sequencing and assembly.</title>
        <authorList>
            <person name="Woo H."/>
        </authorList>
    </citation>
    <scope>NUCLEOTIDE SEQUENCE [LARGE SCALE GENOMIC DNA]</scope>
    <source>
        <strain evidence="9 10">APW6</strain>
    </source>
</reference>
<keyword evidence="7" id="KW-0472">Membrane</keyword>
<evidence type="ECO:0000313" key="10">
    <source>
        <dbReference type="Proteomes" id="UP001238603"/>
    </source>
</evidence>
<proteinExistence type="inferred from homology"/>
<keyword evidence="7" id="KW-0448">Lipopolysaccharide biosynthesis</keyword>
<comment type="subcellular location">
    <subcellularLocation>
        <location evidence="7">Cell membrane</location>
    </subcellularLocation>
</comment>
<keyword evidence="4 7" id="KW-0808">Transferase</keyword>
<feature type="domain" description="3-deoxy-D-manno-octulosonic-acid transferase N-terminal" evidence="8">
    <location>
        <begin position="54"/>
        <end position="227"/>
    </location>
</feature>
<gene>
    <name evidence="9" type="ORF">QRD43_21700</name>
</gene>
<comment type="caution">
    <text evidence="9">The sequence shown here is derived from an EMBL/GenBank/DDBJ whole genome shotgun (WGS) entry which is preliminary data.</text>
</comment>
<sequence length="452" mass="49067">MATASSHDRAPPAVPAWSERLARWAYGTALRLATPLYFLKLWRRGAAEPLYRMAWAERLGLGERSPPGALWLHAVSMGETRAAVPLIAALRERHPGLRLLLTHSTATGRDTGRELLREGDVQRWLPLDTPGAVRRFLQRHQPVAGVLMETEIWPCLMAEAARRRLPVVLANARLSPKSARQGQRLRALLHPAAARLWLALAQTEADAQRLEAAGVGRVLVSGNLKYDLQPDESVRARGEAWAAARPQATRPVLLMAVSREGEEAALLRAWHERRGTGALRPLLLIVPRHPQRFDEVAALVRQAGFSLARRSDWTGQDLPPAEAWSAEVWLGDSLREMPLYYGLADLALLGGSFEPLGGQNLIEAAACGCPLLMGPHTFNFQEAAALAEEAGAAVRVSSLDEALDRAAALLADAPALAHQAAQARAFAARHRGAAQRMADAIAPLLAAAPLSR</sequence>
<keyword evidence="10" id="KW-1185">Reference proteome</keyword>
<dbReference type="InterPro" id="IPR039901">
    <property type="entry name" value="Kdotransferase"/>
</dbReference>
<comment type="function">
    <text evidence="7">Involved in lipopolysaccharide (LPS) biosynthesis. Catalyzes the transfer of 3-deoxy-D-manno-octulosonate (Kdo) residue(s) from CMP-Kdo to lipid IV(A), the tetraacyldisaccharide-1,4'-bisphosphate precursor of lipid A.</text>
</comment>
<comment type="catalytic activity">
    <reaction evidence="6 7">
        <text>lipid IVA (E. coli) + CMP-3-deoxy-beta-D-manno-octulosonate = alpha-Kdo-(2-&gt;6)-lipid IVA (E. coli) + CMP + H(+)</text>
        <dbReference type="Rhea" id="RHEA:28066"/>
        <dbReference type="ChEBI" id="CHEBI:15378"/>
        <dbReference type="ChEBI" id="CHEBI:58603"/>
        <dbReference type="ChEBI" id="CHEBI:60364"/>
        <dbReference type="ChEBI" id="CHEBI:60377"/>
        <dbReference type="ChEBI" id="CHEBI:85987"/>
        <dbReference type="EC" id="2.4.99.12"/>
    </reaction>
</comment>
<dbReference type="SUPFAM" id="SSF53756">
    <property type="entry name" value="UDP-Glycosyltransferase/glycogen phosphorylase"/>
    <property type="match status" value="1"/>
</dbReference>
<dbReference type="Gene3D" id="3.40.50.2000">
    <property type="entry name" value="Glycogen Phosphorylase B"/>
    <property type="match status" value="1"/>
</dbReference>
<dbReference type="Pfam" id="PF04413">
    <property type="entry name" value="Glycos_transf_N"/>
    <property type="match status" value="1"/>
</dbReference>
<comment type="similarity">
    <text evidence="7">Belongs to the glycosyltransferase group 1 family.</text>
</comment>
<name>A0ABT7LNT0_9BURK</name>
<evidence type="ECO:0000256" key="6">
    <source>
        <dbReference type="ARBA" id="ARBA00049183"/>
    </source>
</evidence>
<organism evidence="9 10">
    <name type="scientific">Roseateles subflavus</name>
    <dbReference type="NCBI Taxonomy" id="3053353"/>
    <lineage>
        <taxon>Bacteria</taxon>
        <taxon>Pseudomonadati</taxon>
        <taxon>Pseudomonadota</taxon>
        <taxon>Betaproteobacteria</taxon>
        <taxon>Burkholderiales</taxon>
        <taxon>Sphaerotilaceae</taxon>
        <taxon>Roseateles</taxon>
    </lineage>
</organism>
<dbReference type="Gene3D" id="3.40.50.11720">
    <property type="entry name" value="3-Deoxy-D-manno-octulosonic-acid transferase, N-terminal domain"/>
    <property type="match status" value="1"/>
</dbReference>
<keyword evidence="9" id="KW-0328">Glycosyltransferase</keyword>
<dbReference type="PANTHER" id="PTHR42755">
    <property type="entry name" value="3-DEOXY-MANNO-OCTULOSONATE CYTIDYLYLTRANSFERASE"/>
    <property type="match status" value="1"/>
</dbReference>
<accession>A0ABT7LNT0</accession>
<dbReference type="EC" id="2.4.99.12" evidence="2 7"/>
<dbReference type="RefSeq" id="WP_285984605.1">
    <property type="nucleotide sequence ID" value="NZ_JASVDS010000009.1"/>
</dbReference>
<evidence type="ECO:0000256" key="5">
    <source>
        <dbReference type="ARBA" id="ARBA00031445"/>
    </source>
</evidence>
<evidence type="ECO:0000256" key="1">
    <source>
        <dbReference type="ARBA" id="ARBA00004713"/>
    </source>
</evidence>
<dbReference type="GO" id="GO:0043842">
    <property type="term" value="F:Kdo transferase activity"/>
    <property type="evidence" value="ECO:0007669"/>
    <property type="project" value="UniProtKB-EC"/>
</dbReference>
<evidence type="ECO:0000259" key="8">
    <source>
        <dbReference type="Pfam" id="PF04413"/>
    </source>
</evidence>
<keyword evidence="7" id="KW-1003">Cell membrane</keyword>